<evidence type="ECO:0000256" key="1">
    <source>
        <dbReference type="SAM" id="MobiDB-lite"/>
    </source>
</evidence>
<protein>
    <recommendedName>
        <fullName evidence="3">Integrase catalytic domain-containing protein</fullName>
    </recommendedName>
</protein>
<sequence>MECQIDFGYLGMLTDAADGRRRKVHALIFTAVYSRHMFVWLSYSQTLAAVIAGCQAAWGFFGGVFAVLIPDNLKPVIAAADAVNPQFTRGWLDYAGHAGFLTDPARVRSPKDKPRVERTVQYVRRNFWDGETFTSLEQAQQAVMTWCAHCRYPHPRHHLRTSPGGVHRRRTTDATHGAGDL</sequence>
<feature type="compositionally biased region" description="Basic residues" evidence="1">
    <location>
        <begin position="159"/>
        <end position="170"/>
    </location>
</feature>
<dbReference type="AlphaFoldDB" id="A0A7I7VSK8"/>
<dbReference type="InterPro" id="IPR012337">
    <property type="entry name" value="RNaseH-like_sf"/>
</dbReference>
<dbReference type="KEGG" id="mdr:MDOR_17810"/>
<keyword evidence="2" id="KW-1133">Transmembrane helix</keyword>
<dbReference type="InterPro" id="IPR001584">
    <property type="entry name" value="Integrase_cat-core"/>
</dbReference>
<feature type="region of interest" description="Disordered" evidence="1">
    <location>
        <begin position="159"/>
        <end position="181"/>
    </location>
</feature>
<feature type="domain" description="Integrase catalytic" evidence="3">
    <location>
        <begin position="1"/>
        <end position="171"/>
    </location>
</feature>
<dbReference type="Proteomes" id="UP000467201">
    <property type="component" value="Chromosome"/>
</dbReference>
<accession>A0A7I7VSK8</accession>
<dbReference type="EMBL" id="AP022605">
    <property type="protein sequence ID" value="BBZ07612.1"/>
    <property type="molecule type" value="Genomic_DNA"/>
</dbReference>
<feature type="transmembrane region" description="Helical" evidence="2">
    <location>
        <begin position="49"/>
        <end position="69"/>
    </location>
</feature>
<proteinExistence type="predicted"/>
<dbReference type="GO" id="GO:0003676">
    <property type="term" value="F:nucleic acid binding"/>
    <property type="evidence" value="ECO:0007669"/>
    <property type="project" value="InterPro"/>
</dbReference>
<dbReference type="InterPro" id="IPR036397">
    <property type="entry name" value="RNaseH_sf"/>
</dbReference>
<keyword evidence="2" id="KW-0472">Membrane</keyword>
<keyword evidence="2" id="KW-0812">Transmembrane</keyword>
<dbReference type="PANTHER" id="PTHR35004:SF8">
    <property type="entry name" value="TRANSPOSASE RV3428C-RELATED"/>
    <property type="match status" value="1"/>
</dbReference>
<name>A0A7I7VSK8_9MYCO</name>
<dbReference type="SUPFAM" id="SSF53098">
    <property type="entry name" value="Ribonuclease H-like"/>
    <property type="match status" value="1"/>
</dbReference>
<reference evidence="4 5" key="1">
    <citation type="journal article" date="2019" name="Emerg. Microbes Infect.">
        <title>Comprehensive subspecies identification of 175 nontuberculous mycobacteria species based on 7547 genomic profiles.</title>
        <authorList>
            <person name="Matsumoto Y."/>
            <person name="Kinjo T."/>
            <person name="Motooka D."/>
            <person name="Nabeya D."/>
            <person name="Jung N."/>
            <person name="Uechi K."/>
            <person name="Horii T."/>
            <person name="Iida T."/>
            <person name="Fujita J."/>
            <person name="Nakamura S."/>
        </authorList>
    </citation>
    <scope>NUCLEOTIDE SEQUENCE [LARGE SCALE GENOMIC DNA]</scope>
    <source>
        <strain evidence="4 5">JCM 12405</strain>
    </source>
</reference>
<dbReference type="Gene3D" id="3.30.420.10">
    <property type="entry name" value="Ribonuclease H-like superfamily/Ribonuclease H"/>
    <property type="match status" value="1"/>
</dbReference>
<evidence type="ECO:0000259" key="3">
    <source>
        <dbReference type="PROSITE" id="PS50994"/>
    </source>
</evidence>
<gene>
    <name evidence="4" type="ORF">MDOR_17810</name>
</gene>
<dbReference type="GO" id="GO:0015074">
    <property type="term" value="P:DNA integration"/>
    <property type="evidence" value="ECO:0007669"/>
    <property type="project" value="InterPro"/>
</dbReference>
<evidence type="ECO:0000313" key="4">
    <source>
        <dbReference type="EMBL" id="BBZ07612.1"/>
    </source>
</evidence>
<organism evidence="4 5">
    <name type="scientific">Mycolicibacterium doricum</name>
    <dbReference type="NCBI Taxonomy" id="126673"/>
    <lineage>
        <taxon>Bacteria</taxon>
        <taxon>Bacillati</taxon>
        <taxon>Actinomycetota</taxon>
        <taxon>Actinomycetes</taxon>
        <taxon>Mycobacteriales</taxon>
        <taxon>Mycobacteriaceae</taxon>
        <taxon>Mycolicibacterium</taxon>
    </lineage>
</organism>
<dbReference type="PANTHER" id="PTHR35004">
    <property type="entry name" value="TRANSPOSASE RV3428C-RELATED"/>
    <property type="match status" value="1"/>
</dbReference>
<evidence type="ECO:0000256" key="2">
    <source>
        <dbReference type="SAM" id="Phobius"/>
    </source>
</evidence>
<dbReference type="PROSITE" id="PS50994">
    <property type="entry name" value="INTEGRASE"/>
    <property type="match status" value="1"/>
</dbReference>
<evidence type="ECO:0000313" key="5">
    <source>
        <dbReference type="Proteomes" id="UP000467201"/>
    </source>
</evidence>